<proteinExistence type="predicted"/>
<reference evidence="1 2" key="1">
    <citation type="journal article" date="2019" name="Int. J. Syst. Evol. Microbiol.">
        <title>The Global Catalogue of Microorganisms (GCM) 10K type strain sequencing project: providing services to taxonomists for standard genome sequencing and annotation.</title>
        <authorList>
            <consortium name="The Broad Institute Genomics Platform"/>
            <consortium name="The Broad Institute Genome Sequencing Center for Infectious Disease"/>
            <person name="Wu L."/>
            <person name="Ma J."/>
        </authorList>
    </citation>
    <scope>NUCLEOTIDE SEQUENCE [LARGE SCALE GENOMIC DNA]</scope>
    <source>
        <strain evidence="1 2">JCM 6923</strain>
    </source>
</reference>
<organism evidence="1 2">
    <name type="scientific">Streptomyces graminearus</name>
    <dbReference type="NCBI Taxonomy" id="284030"/>
    <lineage>
        <taxon>Bacteria</taxon>
        <taxon>Bacillati</taxon>
        <taxon>Actinomycetota</taxon>
        <taxon>Actinomycetes</taxon>
        <taxon>Kitasatosporales</taxon>
        <taxon>Streptomycetaceae</taxon>
        <taxon>Streptomyces</taxon>
    </lineage>
</organism>
<keyword evidence="2" id="KW-1185">Reference proteome</keyword>
<gene>
    <name evidence="1" type="ORF">GCM10010422_19430</name>
</gene>
<dbReference type="EMBL" id="BAAATL010000007">
    <property type="protein sequence ID" value="GAA2476004.1"/>
    <property type="molecule type" value="Genomic_DNA"/>
</dbReference>
<sequence>MGACSGVRAVDSPQTASLEAPGILESIVRRVSVCVLCMGVRGWRSTPPVFIALAFRISTSQVLAGRLLCGRCLCLARTGAPDYFGAVKFAVEVRAGIDLGIGLERGAWDLADGARA</sequence>
<evidence type="ECO:0000313" key="2">
    <source>
        <dbReference type="Proteomes" id="UP001501721"/>
    </source>
</evidence>
<evidence type="ECO:0000313" key="1">
    <source>
        <dbReference type="EMBL" id="GAA2476004.1"/>
    </source>
</evidence>
<comment type="caution">
    <text evidence="1">The sequence shown here is derived from an EMBL/GenBank/DDBJ whole genome shotgun (WGS) entry which is preliminary data.</text>
</comment>
<accession>A0ABN3L429</accession>
<dbReference type="Proteomes" id="UP001501721">
    <property type="component" value="Unassembled WGS sequence"/>
</dbReference>
<protein>
    <submittedName>
        <fullName evidence="1">Uncharacterized protein</fullName>
    </submittedName>
</protein>
<name>A0ABN3L429_9ACTN</name>